<evidence type="ECO:0000313" key="3">
    <source>
        <dbReference type="Proteomes" id="UP000069697"/>
    </source>
</evidence>
<dbReference type="Proteomes" id="UP000069697">
    <property type="component" value="Unassembled WGS sequence"/>
</dbReference>
<reference evidence="3" key="2">
    <citation type="submission" date="2016-01" db="EMBL/GenBank/DDBJ databases">
        <title>Draft Genome Sequence of Paenibacillus amylolyticus Heshi-A3 that Was Isolated from Fermented Rice Bran with Aging Salted Mackerel, Which Was Named Heshiko as Traditional Fermented Seafood in Japan.</title>
        <authorList>
            <person name="Akuzawa S."/>
            <person name="Nakagawa J."/>
            <person name="Kanekatsu T."/>
            <person name="Kubota E."/>
            <person name="Ohtake R."/>
            <person name="Suzuki T."/>
            <person name="Kanesaki Y."/>
        </authorList>
    </citation>
    <scope>NUCLEOTIDE SEQUENCE [LARGE SCALE GENOMIC DNA]</scope>
    <source>
        <strain evidence="3">Heshi-A3</strain>
    </source>
</reference>
<evidence type="ECO:0000256" key="1">
    <source>
        <dbReference type="SAM" id="MobiDB-lite"/>
    </source>
</evidence>
<feature type="region of interest" description="Disordered" evidence="1">
    <location>
        <begin position="1"/>
        <end position="22"/>
    </location>
</feature>
<proteinExistence type="predicted"/>
<dbReference type="AlphaFoldDB" id="A0A100VP23"/>
<reference evidence="2 3" key="1">
    <citation type="journal article" date="2016" name="Genome Announc.">
        <title>Draft Genome Sequence of Paenibacillus amylolyticus Heshi-A3, Isolated from Fermented Rice Bran in a Japanese Fermented Seafood Dish.</title>
        <authorList>
            <person name="Akuzawa S."/>
            <person name="Nagaoka J."/>
            <person name="Kanekatsu M."/>
            <person name="Kubota E."/>
            <person name="Ohtake R."/>
            <person name="Suzuki T."/>
            <person name="Kanesaki Y."/>
        </authorList>
    </citation>
    <scope>NUCLEOTIDE SEQUENCE [LARGE SCALE GENOMIC DNA]</scope>
    <source>
        <strain evidence="2 3">Heshi-A3</strain>
    </source>
</reference>
<dbReference type="EMBL" id="BCNV01000001">
    <property type="protein sequence ID" value="GAS83423.1"/>
    <property type="molecule type" value="Genomic_DNA"/>
</dbReference>
<organism evidence="2 3">
    <name type="scientific">Paenibacillus amylolyticus</name>
    <dbReference type="NCBI Taxonomy" id="1451"/>
    <lineage>
        <taxon>Bacteria</taxon>
        <taxon>Bacillati</taxon>
        <taxon>Bacillota</taxon>
        <taxon>Bacilli</taxon>
        <taxon>Bacillales</taxon>
        <taxon>Paenibacillaceae</taxon>
        <taxon>Paenibacillus</taxon>
    </lineage>
</organism>
<name>A0A100VP23_PAEAM</name>
<gene>
    <name evidence="2" type="ORF">PAHA3_3501</name>
</gene>
<protein>
    <submittedName>
        <fullName evidence="2">Uncharacterized protein</fullName>
    </submittedName>
</protein>
<comment type="caution">
    <text evidence="2">The sequence shown here is derived from an EMBL/GenBank/DDBJ whole genome shotgun (WGS) entry which is preliminary data.</text>
</comment>
<sequence length="57" mass="6183">MSFSEKISNETHGVGHTLSQAHPVTSQNSVITQGIQSIGVQAWDKGCFNVKISKLKK</sequence>
<evidence type="ECO:0000313" key="2">
    <source>
        <dbReference type="EMBL" id="GAS83423.1"/>
    </source>
</evidence>
<accession>A0A100VP23</accession>